<dbReference type="InterPro" id="IPR004117">
    <property type="entry name" value="7tm6_olfct_rcpt"/>
</dbReference>
<evidence type="ECO:0000313" key="12">
    <source>
        <dbReference type="EMBL" id="CAG9132405.1"/>
    </source>
</evidence>
<dbReference type="GO" id="GO:0007165">
    <property type="term" value="P:signal transduction"/>
    <property type="evidence" value="ECO:0007669"/>
    <property type="project" value="UniProtKB-KW"/>
</dbReference>
<feature type="transmembrane region" description="Helical" evidence="10">
    <location>
        <begin position="115"/>
        <end position="141"/>
    </location>
</feature>
<evidence type="ECO:0000256" key="10">
    <source>
        <dbReference type="SAM" id="Phobius"/>
    </source>
</evidence>
<feature type="domain" description="FP protein C-terminal" evidence="11">
    <location>
        <begin position="508"/>
        <end position="556"/>
    </location>
</feature>
<dbReference type="EMBL" id="CAJHNJ030000049">
    <property type="protein sequence ID" value="CAG9132405.1"/>
    <property type="molecule type" value="Genomic_DNA"/>
</dbReference>
<comment type="subcellular location">
    <subcellularLocation>
        <location evidence="1">Membrane</location>
        <topology evidence="1">Multi-pass membrane protein</topology>
    </subcellularLocation>
</comment>
<feature type="transmembrane region" description="Helical" evidence="10">
    <location>
        <begin position="60"/>
        <end position="81"/>
    </location>
</feature>
<evidence type="ECO:0000256" key="9">
    <source>
        <dbReference type="SAM" id="Coils"/>
    </source>
</evidence>
<evidence type="ECO:0000256" key="1">
    <source>
        <dbReference type="ARBA" id="ARBA00004141"/>
    </source>
</evidence>
<dbReference type="GO" id="GO:0016020">
    <property type="term" value="C:membrane"/>
    <property type="evidence" value="ECO:0007669"/>
    <property type="project" value="UniProtKB-SubCell"/>
</dbReference>
<keyword evidence="8" id="KW-0807">Transducer</keyword>
<dbReference type="Proteomes" id="UP000653454">
    <property type="component" value="Unassembled WGS sequence"/>
</dbReference>
<evidence type="ECO:0000256" key="3">
    <source>
        <dbReference type="ARBA" id="ARBA00022692"/>
    </source>
</evidence>
<keyword evidence="3 10" id="KW-0812">Transmembrane</keyword>
<dbReference type="Pfam" id="PF02949">
    <property type="entry name" value="7tm_6"/>
    <property type="match status" value="1"/>
</dbReference>
<evidence type="ECO:0000256" key="6">
    <source>
        <dbReference type="ARBA" id="ARBA00023136"/>
    </source>
</evidence>
<keyword evidence="9" id="KW-0175">Coiled coil</keyword>
<keyword evidence="13" id="KW-1185">Reference proteome</keyword>
<evidence type="ECO:0000313" key="13">
    <source>
        <dbReference type="Proteomes" id="UP000653454"/>
    </source>
</evidence>
<dbReference type="GO" id="GO:0004984">
    <property type="term" value="F:olfactory receptor activity"/>
    <property type="evidence" value="ECO:0007669"/>
    <property type="project" value="InterPro"/>
</dbReference>
<keyword evidence="4" id="KW-0552">Olfaction</keyword>
<evidence type="ECO:0000256" key="5">
    <source>
        <dbReference type="ARBA" id="ARBA00022989"/>
    </source>
</evidence>
<feature type="transmembrane region" description="Helical" evidence="10">
    <location>
        <begin position="283"/>
        <end position="303"/>
    </location>
</feature>
<dbReference type="AlphaFoldDB" id="A0A8S4FUS4"/>
<dbReference type="PANTHER" id="PTHR11505">
    <property type="entry name" value="L1 TRANSPOSABLE ELEMENT-RELATED"/>
    <property type="match status" value="1"/>
</dbReference>
<reference evidence="12" key="1">
    <citation type="submission" date="2020-11" db="EMBL/GenBank/DDBJ databases">
        <authorList>
            <person name="Whiteford S."/>
        </authorList>
    </citation>
    <scope>NUCLEOTIDE SEQUENCE</scope>
</reference>
<dbReference type="Pfam" id="PF25298">
    <property type="entry name" value="Baculo_FP_2nd"/>
    <property type="match status" value="1"/>
</dbReference>
<evidence type="ECO:0000259" key="11">
    <source>
        <dbReference type="Pfam" id="PF25298"/>
    </source>
</evidence>
<feature type="coiled-coil region" evidence="9">
    <location>
        <begin position="351"/>
        <end position="406"/>
    </location>
</feature>
<name>A0A8S4FUS4_PLUXY</name>
<keyword evidence="5 10" id="KW-1133">Transmembrane helix</keyword>
<sequence>MYLCTVGNFWSHQLSWSRPVRTLMDRSKLLIDILLNAFVISSLLSFFTQKELTEKQASDRLMFCISHPILYFSFLVSVSLYRAKIIAIVEQLSLTLKAVYNDAATERQMLGRAKLFGVIYSVYVSMVFITFGIDGIFQVAFKGQPFVTVVPVWPGTTDPSAAASVARGILYLLWALFLVRTSAIYLLVLLLTICLSHQYTNLQAYFRDLNQIFESNLGQKAKEAKYERDLKIGIRLHAETLWCTQEAKKAFKILFSGQILLSISVLVLLMLQMMQMSSRSVAGVLAVLLLASSVLFITGMFMWNAGDITVELMDEKFQSLQSFFIETIKSDVLSEFKKAIDTITKEFSHSIEFLSAELKDATLKIVSASKEIENLKSENSILSLKVADLTSRVSSAEQNARECNIEIDCVPENRNEIVVDIVKKLATTVSVELKDDQIRSCYRVSKMNKESSRPRSIVVKLPSSRCRDDIIAAVKKFNKSSPSNKLNSTHLGIKGEKRQIYVSEHLSPLNKSLHAAARATAKDKNMQFCWVRNGQIFLRKNDATPAVLIKNIEMLTNL</sequence>
<proteinExistence type="predicted"/>
<dbReference type="GO" id="GO:0005549">
    <property type="term" value="F:odorant binding"/>
    <property type="evidence" value="ECO:0007669"/>
    <property type="project" value="InterPro"/>
</dbReference>
<organism evidence="12 13">
    <name type="scientific">Plutella xylostella</name>
    <name type="common">Diamondback moth</name>
    <name type="synonym">Plutella maculipennis</name>
    <dbReference type="NCBI Taxonomy" id="51655"/>
    <lineage>
        <taxon>Eukaryota</taxon>
        <taxon>Metazoa</taxon>
        <taxon>Ecdysozoa</taxon>
        <taxon>Arthropoda</taxon>
        <taxon>Hexapoda</taxon>
        <taxon>Insecta</taxon>
        <taxon>Pterygota</taxon>
        <taxon>Neoptera</taxon>
        <taxon>Endopterygota</taxon>
        <taxon>Lepidoptera</taxon>
        <taxon>Glossata</taxon>
        <taxon>Ditrysia</taxon>
        <taxon>Yponomeutoidea</taxon>
        <taxon>Plutellidae</taxon>
        <taxon>Plutella</taxon>
    </lineage>
</organism>
<protein>
    <submittedName>
        <fullName evidence="12">(diamondback moth) hypothetical protein</fullName>
    </submittedName>
</protein>
<feature type="transmembrane region" description="Helical" evidence="10">
    <location>
        <begin position="250"/>
        <end position="271"/>
    </location>
</feature>
<dbReference type="Gene3D" id="3.30.70.1820">
    <property type="entry name" value="L1 transposable element, RRM domain"/>
    <property type="match status" value="1"/>
</dbReference>
<keyword evidence="7" id="KW-0675">Receptor</keyword>
<dbReference type="InterPro" id="IPR004244">
    <property type="entry name" value="Transposase_22"/>
</dbReference>
<evidence type="ECO:0000256" key="8">
    <source>
        <dbReference type="ARBA" id="ARBA00023224"/>
    </source>
</evidence>
<keyword evidence="6 10" id="KW-0472">Membrane</keyword>
<evidence type="ECO:0000256" key="4">
    <source>
        <dbReference type="ARBA" id="ARBA00022725"/>
    </source>
</evidence>
<feature type="transmembrane region" description="Helical" evidence="10">
    <location>
        <begin position="29"/>
        <end position="48"/>
    </location>
</feature>
<accession>A0A8S4FUS4</accession>
<gene>
    <name evidence="12" type="ORF">PLXY2_LOCUS10748</name>
</gene>
<comment type="caution">
    <text evidence="12">The sequence shown here is derived from an EMBL/GenBank/DDBJ whole genome shotgun (WGS) entry which is preliminary data.</text>
</comment>
<dbReference type="InterPro" id="IPR057251">
    <property type="entry name" value="FP_C"/>
</dbReference>
<keyword evidence="2" id="KW-0716">Sensory transduction</keyword>
<evidence type="ECO:0000256" key="2">
    <source>
        <dbReference type="ARBA" id="ARBA00022606"/>
    </source>
</evidence>
<evidence type="ECO:0000256" key="7">
    <source>
        <dbReference type="ARBA" id="ARBA00023170"/>
    </source>
</evidence>